<dbReference type="PROSITE" id="PS50995">
    <property type="entry name" value="HTH_MARR_2"/>
    <property type="match status" value="1"/>
</dbReference>
<dbReference type="GO" id="GO:0006950">
    <property type="term" value="P:response to stress"/>
    <property type="evidence" value="ECO:0007669"/>
    <property type="project" value="TreeGrafter"/>
</dbReference>
<dbReference type="Proteomes" id="UP000319578">
    <property type="component" value="Unassembled WGS sequence"/>
</dbReference>
<dbReference type="RefSeq" id="WP_049739853.1">
    <property type="nucleotide sequence ID" value="NZ_BJON01000002.1"/>
</dbReference>
<dbReference type="Pfam" id="PF12802">
    <property type="entry name" value="MarR_2"/>
    <property type="match status" value="1"/>
</dbReference>
<evidence type="ECO:0000313" key="4">
    <source>
        <dbReference type="EMBL" id="KNB70830.1"/>
    </source>
</evidence>
<evidence type="ECO:0000256" key="1">
    <source>
        <dbReference type="ARBA" id="ARBA00023125"/>
    </source>
</evidence>
<reference evidence="4" key="2">
    <citation type="submission" date="2015-07" db="EMBL/GenBank/DDBJ databases">
        <title>MeaNS - Measles Nucleotide Surveillance Program.</title>
        <authorList>
            <person name="Tran T."/>
            <person name="Druce J."/>
        </authorList>
    </citation>
    <scope>NUCLEOTIDE SEQUENCE</scope>
    <source>
        <strain evidence="4">DSM 9887</strain>
    </source>
</reference>
<dbReference type="GO" id="GO:0003677">
    <property type="term" value="F:DNA binding"/>
    <property type="evidence" value="ECO:0007669"/>
    <property type="project" value="UniProtKB-KW"/>
</dbReference>
<keyword evidence="1" id="KW-0238">DNA-binding</keyword>
<dbReference type="OrthoDB" id="1551170at2"/>
<feature type="domain" description="HTH marR-type" evidence="2">
    <location>
        <begin position="8"/>
        <end position="141"/>
    </location>
</feature>
<keyword evidence="6" id="KW-1185">Reference proteome</keyword>
<protein>
    <submittedName>
        <fullName evidence="4">MarR family transcriptional regulator</fullName>
    </submittedName>
</protein>
<dbReference type="SUPFAM" id="SSF46785">
    <property type="entry name" value="Winged helix' DNA-binding domain"/>
    <property type="match status" value="1"/>
</dbReference>
<evidence type="ECO:0000259" key="2">
    <source>
        <dbReference type="PROSITE" id="PS50995"/>
    </source>
</evidence>
<dbReference type="InterPro" id="IPR036390">
    <property type="entry name" value="WH_DNA-bd_sf"/>
</dbReference>
<sequence>MADESYLHDCLFFTTNRLSRAITKMAEEEFAMTGLTPMYGYVIRLVIGNPGIPHKEVAEKLYISPSTLTRFVDKLQTRQLVERQVQGKHVFLYPTEKGLELEETIRAASKNLCRRYQAILGVEPTDLMAAQMELMSEKLENE</sequence>
<dbReference type="AlphaFoldDB" id="A0A0K9YRK4"/>
<comment type="caution">
    <text evidence="4">The sequence shown here is derived from an EMBL/GenBank/DDBJ whole genome shotgun (WGS) entry which is preliminary data.</text>
</comment>
<dbReference type="InterPro" id="IPR039422">
    <property type="entry name" value="MarR/SlyA-like"/>
</dbReference>
<accession>A0A0K9YRK4</accession>
<dbReference type="InterPro" id="IPR000835">
    <property type="entry name" value="HTH_MarR-typ"/>
</dbReference>
<dbReference type="PATRIC" id="fig|54915.3.peg.2776"/>
<dbReference type="Gene3D" id="1.10.10.10">
    <property type="entry name" value="Winged helix-like DNA-binding domain superfamily/Winged helix DNA-binding domain"/>
    <property type="match status" value="1"/>
</dbReference>
<dbReference type="EMBL" id="LGIQ01000009">
    <property type="protein sequence ID" value="KNB70830.1"/>
    <property type="molecule type" value="Genomic_DNA"/>
</dbReference>
<reference evidence="3 6" key="3">
    <citation type="submission" date="2019-06" db="EMBL/GenBank/DDBJ databases">
        <title>Whole genome shotgun sequence of Brevibacillus reuszeri NBRC 15719.</title>
        <authorList>
            <person name="Hosoyama A."/>
            <person name="Uohara A."/>
            <person name="Ohji S."/>
            <person name="Ichikawa N."/>
        </authorList>
    </citation>
    <scope>NUCLEOTIDE SEQUENCE [LARGE SCALE GENOMIC DNA]</scope>
    <source>
        <strain evidence="3 6">NBRC 15719</strain>
    </source>
</reference>
<evidence type="ECO:0000313" key="6">
    <source>
        <dbReference type="Proteomes" id="UP000319578"/>
    </source>
</evidence>
<dbReference type="Proteomes" id="UP000036834">
    <property type="component" value="Unassembled WGS sequence"/>
</dbReference>
<dbReference type="PANTHER" id="PTHR33164:SF43">
    <property type="entry name" value="HTH-TYPE TRANSCRIPTIONAL REPRESSOR YETL"/>
    <property type="match status" value="1"/>
</dbReference>
<dbReference type="InterPro" id="IPR036388">
    <property type="entry name" value="WH-like_DNA-bd_sf"/>
</dbReference>
<dbReference type="GO" id="GO:0003700">
    <property type="term" value="F:DNA-binding transcription factor activity"/>
    <property type="evidence" value="ECO:0007669"/>
    <property type="project" value="InterPro"/>
</dbReference>
<evidence type="ECO:0000313" key="5">
    <source>
        <dbReference type="Proteomes" id="UP000036834"/>
    </source>
</evidence>
<organism evidence="4 5">
    <name type="scientific">Brevibacillus reuszeri</name>
    <dbReference type="NCBI Taxonomy" id="54915"/>
    <lineage>
        <taxon>Bacteria</taxon>
        <taxon>Bacillati</taxon>
        <taxon>Bacillota</taxon>
        <taxon>Bacilli</taxon>
        <taxon>Bacillales</taxon>
        <taxon>Paenibacillaceae</taxon>
        <taxon>Brevibacillus</taxon>
    </lineage>
</organism>
<proteinExistence type="predicted"/>
<dbReference type="EMBL" id="BJON01000002">
    <property type="protein sequence ID" value="GED66960.1"/>
    <property type="molecule type" value="Genomic_DNA"/>
</dbReference>
<dbReference type="PANTHER" id="PTHR33164">
    <property type="entry name" value="TRANSCRIPTIONAL REGULATOR, MARR FAMILY"/>
    <property type="match status" value="1"/>
</dbReference>
<dbReference type="SMART" id="SM00347">
    <property type="entry name" value="HTH_MARR"/>
    <property type="match status" value="1"/>
</dbReference>
<gene>
    <name evidence="4" type="ORF">ADS79_18425</name>
    <name evidence="3" type="ORF">BRE01_06620</name>
</gene>
<dbReference type="STRING" id="54915.ADS79_18425"/>
<evidence type="ECO:0000313" key="3">
    <source>
        <dbReference type="EMBL" id="GED66960.1"/>
    </source>
</evidence>
<name>A0A0K9YRK4_9BACL</name>
<reference evidence="5" key="1">
    <citation type="submission" date="2015-07" db="EMBL/GenBank/DDBJ databases">
        <title>Genome sequencing project for genomic taxonomy and phylogenomics of Bacillus-like bacteria.</title>
        <authorList>
            <person name="Liu B."/>
            <person name="Wang J."/>
            <person name="Zhu Y."/>
            <person name="Liu G."/>
            <person name="Chen Q."/>
            <person name="Chen Z."/>
            <person name="Lan J."/>
            <person name="Che J."/>
            <person name="Ge C."/>
            <person name="Shi H."/>
            <person name="Pan Z."/>
            <person name="Liu X."/>
        </authorList>
    </citation>
    <scope>NUCLEOTIDE SEQUENCE [LARGE SCALE GENOMIC DNA]</scope>
    <source>
        <strain evidence="5">DSM 9887</strain>
    </source>
</reference>